<evidence type="ECO:0008006" key="5">
    <source>
        <dbReference type="Google" id="ProtNLM"/>
    </source>
</evidence>
<evidence type="ECO:0000313" key="2">
    <source>
        <dbReference type="EMBL" id="KAK8834879.1"/>
    </source>
</evidence>
<dbReference type="EMBL" id="JAPFFF010000278">
    <property type="protein sequence ID" value="KAK8834879.1"/>
    <property type="molecule type" value="Genomic_DNA"/>
</dbReference>
<keyword evidence="4" id="KW-1185">Reference proteome</keyword>
<evidence type="ECO:0000313" key="4">
    <source>
        <dbReference type="Proteomes" id="UP001470230"/>
    </source>
</evidence>
<gene>
    <name evidence="2" type="ORF">M9Y10_021010</name>
    <name evidence="3" type="ORF">M9Y10_025281</name>
</gene>
<feature type="compositionally biased region" description="Low complexity" evidence="1">
    <location>
        <begin position="261"/>
        <end position="274"/>
    </location>
</feature>
<accession>A0ABR2GLT1</accession>
<evidence type="ECO:0000256" key="1">
    <source>
        <dbReference type="SAM" id="MobiDB-lite"/>
    </source>
</evidence>
<proteinExistence type="predicted"/>
<reference evidence="2 4" key="1">
    <citation type="submission" date="2024-04" db="EMBL/GenBank/DDBJ databases">
        <title>Tritrichomonas musculus Genome.</title>
        <authorList>
            <person name="Alves-Ferreira E."/>
            <person name="Grigg M."/>
            <person name="Lorenzi H."/>
            <person name="Galac M."/>
        </authorList>
    </citation>
    <scope>NUCLEOTIDE SEQUENCE [LARGE SCALE GENOMIC DNA]</scope>
    <source>
        <strain evidence="2 4">EAF2021</strain>
    </source>
</reference>
<dbReference type="Proteomes" id="UP001470230">
    <property type="component" value="Unassembled WGS sequence"/>
</dbReference>
<dbReference type="EMBL" id="JAPFFF010000036">
    <property type="protein sequence ID" value="KAK8843090.1"/>
    <property type="molecule type" value="Genomic_DNA"/>
</dbReference>
<comment type="caution">
    <text evidence="2">The sequence shown here is derived from an EMBL/GenBank/DDBJ whole genome shotgun (WGS) entry which is preliminary data.</text>
</comment>
<protein>
    <recommendedName>
        <fullName evidence="5">Nucleoplasmin-like domain-containing protein</fullName>
    </recommendedName>
</protein>
<feature type="compositionally biased region" description="Basic residues" evidence="1">
    <location>
        <begin position="433"/>
        <end position="443"/>
    </location>
</feature>
<evidence type="ECO:0000313" key="3">
    <source>
        <dbReference type="EMBL" id="KAK8843090.1"/>
    </source>
</evidence>
<feature type="region of interest" description="Disordered" evidence="1">
    <location>
        <begin position="154"/>
        <end position="449"/>
    </location>
</feature>
<sequence length="449" mass="51802">MAEKATLYFVVTKVIAPKNSRFHLLLFLNNIKIKLNSPKSRSLAYTIPYKIKKDVNISSVENSKFSIQINFYEGERIIANGSVDIYPKYFININAIEPKQYNLNVPNMNDIYVFVGMTIIPFGGIYPSDYDIYGDSAKVISAEGLEENIQAVPIHPSSNSQAEAQTELVESESGKKHKRKKGTSDKECIMFESQSGNIHRRHHTHQYPTDQIQSVGEEEIVQSESGNTHRRKKGTKDTKSVTFTSEEGHVHRKKRRHISQETENQEQYQQQETEINNRQNQKSEDDVIVESESGKKHRRKKGTGDIECITFESQNGNIHRRHHTHQPQQNTPQAEAEEEIVQSESGNTHKRKKGTKDTKSVTFTSESGHVHRRRRHHAQQETQEQPEEVSPAPTENVKDDSNETQSKRRRRSKKEKEENDNIEVETVPQKEEHHHRKRRSHSSKKPDES</sequence>
<organism evidence="2 4">
    <name type="scientific">Tritrichomonas musculus</name>
    <dbReference type="NCBI Taxonomy" id="1915356"/>
    <lineage>
        <taxon>Eukaryota</taxon>
        <taxon>Metamonada</taxon>
        <taxon>Parabasalia</taxon>
        <taxon>Tritrichomonadida</taxon>
        <taxon>Tritrichomonadidae</taxon>
        <taxon>Tritrichomonas</taxon>
    </lineage>
</organism>
<name>A0ABR2GLT1_9EUKA</name>